<dbReference type="Gene3D" id="1.10.10.60">
    <property type="entry name" value="Homeodomain-like"/>
    <property type="match status" value="1"/>
</dbReference>
<evidence type="ECO:0000259" key="3">
    <source>
        <dbReference type="Pfam" id="PF05225"/>
    </source>
</evidence>
<gene>
    <name evidence="4" type="ORF">GE061_005951</name>
</gene>
<evidence type="ECO:0000256" key="1">
    <source>
        <dbReference type="ARBA" id="ARBA00004123"/>
    </source>
</evidence>
<name>A0A8S9WSL6_APOLU</name>
<proteinExistence type="predicted"/>
<feature type="region of interest" description="Disordered" evidence="2">
    <location>
        <begin position="157"/>
        <end position="207"/>
    </location>
</feature>
<feature type="domain" description="HTH psq-type" evidence="3">
    <location>
        <begin position="10"/>
        <end position="47"/>
    </location>
</feature>
<feature type="compositionally biased region" description="Basic and acidic residues" evidence="2">
    <location>
        <begin position="188"/>
        <end position="198"/>
    </location>
</feature>
<accession>A0A8S9WSL6</accession>
<dbReference type="InterPro" id="IPR009057">
    <property type="entry name" value="Homeodomain-like_sf"/>
</dbReference>
<evidence type="ECO:0000256" key="2">
    <source>
        <dbReference type="SAM" id="MobiDB-lite"/>
    </source>
</evidence>
<dbReference type="Pfam" id="PF05225">
    <property type="entry name" value="HTH_psq"/>
    <property type="match status" value="1"/>
</dbReference>
<sequence length="301" mass="34078">MSPNFRIYTAEQLTAALADVSSGTSILSAAKHHKIPFTSLYFRVKGKRKVELSKMGPTTQLTTEEEEMVVTWVMSMAKAGFPVTRKELVDSVETLVEKLGRGTKFKNNRPGHKWFNSIQFSSIQPNVNSENGMLSNDMIIESIFDLEGLDITHKDYAERDREDRDEVGKTRETESEDYAESDGEDRDEEGKTREKESEDNIIDGEDSGKKNLKGSFVLATFQKPRGSFNMVCEVVSQDNTFASVFTYGQVTRNVINRFARTSRETTAIRLDQILEILPSPTKFGFGNNIKYEFPVPPLRLM</sequence>
<dbReference type="GO" id="GO:0003677">
    <property type="term" value="F:DNA binding"/>
    <property type="evidence" value="ECO:0007669"/>
    <property type="project" value="InterPro"/>
</dbReference>
<organism evidence="4 5">
    <name type="scientific">Apolygus lucorum</name>
    <name type="common">Small green plant bug</name>
    <name type="synonym">Lygocoris lucorum</name>
    <dbReference type="NCBI Taxonomy" id="248454"/>
    <lineage>
        <taxon>Eukaryota</taxon>
        <taxon>Metazoa</taxon>
        <taxon>Ecdysozoa</taxon>
        <taxon>Arthropoda</taxon>
        <taxon>Hexapoda</taxon>
        <taxon>Insecta</taxon>
        <taxon>Pterygota</taxon>
        <taxon>Neoptera</taxon>
        <taxon>Paraneoptera</taxon>
        <taxon>Hemiptera</taxon>
        <taxon>Heteroptera</taxon>
        <taxon>Panheteroptera</taxon>
        <taxon>Cimicomorpha</taxon>
        <taxon>Miridae</taxon>
        <taxon>Mirini</taxon>
        <taxon>Apolygus</taxon>
    </lineage>
</organism>
<evidence type="ECO:0000313" key="4">
    <source>
        <dbReference type="EMBL" id="KAF6199653.1"/>
    </source>
</evidence>
<comment type="subcellular location">
    <subcellularLocation>
        <location evidence="1">Nucleus</location>
    </subcellularLocation>
</comment>
<keyword evidence="5" id="KW-1185">Reference proteome</keyword>
<dbReference type="OrthoDB" id="10031330at2759"/>
<dbReference type="SUPFAM" id="SSF46689">
    <property type="entry name" value="Homeodomain-like"/>
    <property type="match status" value="1"/>
</dbReference>
<comment type="caution">
    <text evidence="4">The sequence shown here is derived from an EMBL/GenBank/DDBJ whole genome shotgun (WGS) entry which is preliminary data.</text>
</comment>
<dbReference type="Proteomes" id="UP000466442">
    <property type="component" value="Unassembled WGS sequence"/>
</dbReference>
<evidence type="ECO:0000313" key="5">
    <source>
        <dbReference type="Proteomes" id="UP000466442"/>
    </source>
</evidence>
<dbReference type="AlphaFoldDB" id="A0A8S9WSL6"/>
<feature type="compositionally biased region" description="Acidic residues" evidence="2">
    <location>
        <begin position="174"/>
        <end position="187"/>
    </location>
</feature>
<reference evidence="4" key="1">
    <citation type="journal article" date="2021" name="Mol. Ecol. Resour.">
        <title>Apolygus lucorum genome provides insights into omnivorousness and mesophyll feeding.</title>
        <authorList>
            <person name="Liu Y."/>
            <person name="Liu H."/>
            <person name="Wang H."/>
            <person name="Huang T."/>
            <person name="Liu B."/>
            <person name="Yang B."/>
            <person name="Yin L."/>
            <person name="Li B."/>
            <person name="Zhang Y."/>
            <person name="Zhang S."/>
            <person name="Jiang F."/>
            <person name="Zhang X."/>
            <person name="Ren Y."/>
            <person name="Wang B."/>
            <person name="Wang S."/>
            <person name="Lu Y."/>
            <person name="Wu K."/>
            <person name="Fan W."/>
            <person name="Wang G."/>
        </authorList>
    </citation>
    <scope>NUCLEOTIDE SEQUENCE</scope>
    <source>
        <strain evidence="4">12Hb</strain>
    </source>
</reference>
<dbReference type="GO" id="GO:0005634">
    <property type="term" value="C:nucleus"/>
    <property type="evidence" value="ECO:0007669"/>
    <property type="project" value="UniProtKB-SubCell"/>
</dbReference>
<dbReference type="InterPro" id="IPR007889">
    <property type="entry name" value="HTH_Psq"/>
</dbReference>
<protein>
    <recommendedName>
        <fullName evidence="3">HTH psq-type domain-containing protein</fullName>
    </recommendedName>
</protein>
<feature type="compositionally biased region" description="Basic and acidic residues" evidence="2">
    <location>
        <begin position="157"/>
        <end position="173"/>
    </location>
</feature>
<dbReference type="EMBL" id="WIXP02000014">
    <property type="protein sequence ID" value="KAF6199653.1"/>
    <property type="molecule type" value="Genomic_DNA"/>
</dbReference>